<sequence>MTTTTTERPNVHEMVVVHRAFRREFRLAPDLIRGVPAGDAARASVVAGHLRLVLNGLEMHHTGEDAILWPLLLERAAPSTGLVETMQAQHLRIEAYVARIVPSLDSWERQPTPDTGVALAALVEEFTSALIEHLDLEEREILPLVLRHLTAAEWDTVGDHGIDMMSKKELPLLFGAVLEDCDDAERRLMLRKLPGHVRLLLRTLGARNYRRYVSAVRS</sequence>
<gene>
    <name evidence="2" type="ORF">ACFSJG_06875</name>
</gene>
<evidence type="ECO:0000313" key="2">
    <source>
        <dbReference type="EMBL" id="MFD1811934.1"/>
    </source>
</evidence>
<dbReference type="Proteomes" id="UP001597286">
    <property type="component" value="Unassembled WGS sequence"/>
</dbReference>
<dbReference type="EMBL" id="JBHUFB010000009">
    <property type="protein sequence ID" value="MFD1811934.1"/>
    <property type="molecule type" value="Genomic_DNA"/>
</dbReference>
<evidence type="ECO:0000313" key="3">
    <source>
        <dbReference type="Proteomes" id="UP001597286"/>
    </source>
</evidence>
<organism evidence="2 3">
    <name type="scientific">Rhodococcus gannanensis</name>
    <dbReference type="NCBI Taxonomy" id="1960308"/>
    <lineage>
        <taxon>Bacteria</taxon>
        <taxon>Bacillati</taxon>
        <taxon>Actinomycetota</taxon>
        <taxon>Actinomycetes</taxon>
        <taxon>Mycobacteriales</taxon>
        <taxon>Nocardiaceae</taxon>
        <taxon>Rhodococcus</taxon>
    </lineage>
</organism>
<dbReference type="RefSeq" id="WP_378484472.1">
    <property type="nucleotide sequence ID" value="NZ_JBHUFB010000009.1"/>
</dbReference>
<proteinExistence type="predicted"/>
<name>A0ABW4P1Z0_9NOCA</name>
<reference evidence="3" key="1">
    <citation type="journal article" date="2019" name="Int. J. Syst. Evol. Microbiol.">
        <title>The Global Catalogue of Microorganisms (GCM) 10K type strain sequencing project: providing services to taxonomists for standard genome sequencing and annotation.</title>
        <authorList>
            <consortium name="The Broad Institute Genomics Platform"/>
            <consortium name="The Broad Institute Genome Sequencing Center for Infectious Disease"/>
            <person name="Wu L."/>
            <person name="Ma J."/>
        </authorList>
    </citation>
    <scope>NUCLEOTIDE SEQUENCE [LARGE SCALE GENOMIC DNA]</scope>
    <source>
        <strain evidence="3">DT72</strain>
    </source>
</reference>
<dbReference type="Gene3D" id="1.20.120.520">
    <property type="entry name" value="nmb1532 protein domain like"/>
    <property type="match status" value="1"/>
</dbReference>
<accession>A0ABW4P1Z0</accession>
<dbReference type="Pfam" id="PF01814">
    <property type="entry name" value="Hemerythrin"/>
    <property type="match status" value="1"/>
</dbReference>
<keyword evidence="3" id="KW-1185">Reference proteome</keyword>
<evidence type="ECO:0000259" key="1">
    <source>
        <dbReference type="Pfam" id="PF01814"/>
    </source>
</evidence>
<dbReference type="CDD" id="cd12108">
    <property type="entry name" value="Hr-like"/>
    <property type="match status" value="1"/>
</dbReference>
<comment type="caution">
    <text evidence="2">The sequence shown here is derived from an EMBL/GenBank/DDBJ whole genome shotgun (WGS) entry which is preliminary data.</text>
</comment>
<protein>
    <submittedName>
        <fullName evidence="2">Hemerythrin domain-containing protein</fullName>
    </submittedName>
</protein>
<feature type="domain" description="Hemerythrin-like" evidence="1">
    <location>
        <begin position="11"/>
        <end position="145"/>
    </location>
</feature>
<dbReference type="InterPro" id="IPR012312">
    <property type="entry name" value="Hemerythrin-like"/>
</dbReference>